<dbReference type="InterPro" id="IPR017884">
    <property type="entry name" value="SANT_dom"/>
</dbReference>
<keyword evidence="4" id="KW-0539">Nucleus</keyword>
<feature type="compositionally biased region" description="Polar residues" evidence="5">
    <location>
        <begin position="623"/>
        <end position="639"/>
    </location>
</feature>
<dbReference type="InterPro" id="IPR017930">
    <property type="entry name" value="Myb_dom"/>
</dbReference>
<feature type="compositionally biased region" description="Basic residues" evidence="5">
    <location>
        <begin position="497"/>
        <end position="510"/>
    </location>
</feature>
<dbReference type="PROSITE" id="PS51293">
    <property type="entry name" value="SANT"/>
    <property type="match status" value="1"/>
</dbReference>
<feature type="region of interest" description="Disordered" evidence="5">
    <location>
        <begin position="393"/>
        <end position="416"/>
    </location>
</feature>
<gene>
    <name evidence="9" type="ORF">VNI00_001096</name>
</gene>
<feature type="compositionally biased region" description="Low complexity" evidence="5">
    <location>
        <begin position="601"/>
        <end position="610"/>
    </location>
</feature>
<dbReference type="InterPro" id="IPR001005">
    <property type="entry name" value="SANT/Myb"/>
</dbReference>
<feature type="compositionally biased region" description="Polar residues" evidence="5">
    <location>
        <begin position="556"/>
        <end position="569"/>
    </location>
</feature>
<dbReference type="GO" id="GO:0042795">
    <property type="term" value="P:snRNA transcription by RNA polymerase II"/>
    <property type="evidence" value="ECO:0007669"/>
    <property type="project" value="TreeGrafter"/>
</dbReference>
<comment type="caution">
    <text evidence="9">The sequence shown here is derived from an EMBL/GenBank/DDBJ whole genome shotgun (WGS) entry which is preliminary data.</text>
</comment>
<dbReference type="GO" id="GO:0019185">
    <property type="term" value="C:snRNA-activating protein complex"/>
    <property type="evidence" value="ECO:0007669"/>
    <property type="project" value="TreeGrafter"/>
</dbReference>
<evidence type="ECO:0000256" key="1">
    <source>
        <dbReference type="ARBA" id="ARBA00023015"/>
    </source>
</evidence>
<evidence type="ECO:0000256" key="2">
    <source>
        <dbReference type="ARBA" id="ARBA00023125"/>
    </source>
</evidence>
<feature type="compositionally biased region" description="Polar residues" evidence="5">
    <location>
        <begin position="468"/>
        <end position="489"/>
    </location>
</feature>
<dbReference type="AlphaFoldDB" id="A0AAW0E900"/>
<feature type="region of interest" description="Disordered" evidence="5">
    <location>
        <begin position="445"/>
        <end position="639"/>
    </location>
</feature>
<evidence type="ECO:0000259" key="6">
    <source>
        <dbReference type="PROSITE" id="PS50090"/>
    </source>
</evidence>
<dbReference type="GO" id="GO:0000978">
    <property type="term" value="F:RNA polymerase II cis-regulatory region sequence-specific DNA binding"/>
    <property type="evidence" value="ECO:0007669"/>
    <property type="project" value="TreeGrafter"/>
</dbReference>
<dbReference type="GO" id="GO:0001006">
    <property type="term" value="F:RNA polymerase III type 3 promoter sequence-specific DNA binding"/>
    <property type="evidence" value="ECO:0007669"/>
    <property type="project" value="TreeGrafter"/>
</dbReference>
<dbReference type="PANTHER" id="PTHR46621">
    <property type="entry name" value="SNRNA-ACTIVATING PROTEIN COMPLEX SUBUNIT 4"/>
    <property type="match status" value="1"/>
</dbReference>
<feature type="domain" description="Myb-like" evidence="6">
    <location>
        <begin position="289"/>
        <end position="339"/>
    </location>
</feature>
<evidence type="ECO:0000256" key="5">
    <source>
        <dbReference type="SAM" id="MobiDB-lite"/>
    </source>
</evidence>
<dbReference type="Pfam" id="PF00249">
    <property type="entry name" value="Myb_DNA-binding"/>
    <property type="match status" value="3"/>
</dbReference>
<dbReference type="Gene3D" id="1.10.10.60">
    <property type="entry name" value="Homeodomain-like"/>
    <property type="match status" value="5"/>
</dbReference>
<organism evidence="9 10">
    <name type="scientific">Paramarasmius palmivorus</name>
    <dbReference type="NCBI Taxonomy" id="297713"/>
    <lineage>
        <taxon>Eukaryota</taxon>
        <taxon>Fungi</taxon>
        <taxon>Dikarya</taxon>
        <taxon>Basidiomycota</taxon>
        <taxon>Agaricomycotina</taxon>
        <taxon>Agaricomycetes</taxon>
        <taxon>Agaricomycetidae</taxon>
        <taxon>Agaricales</taxon>
        <taxon>Marasmiineae</taxon>
        <taxon>Marasmiaceae</taxon>
        <taxon>Paramarasmius</taxon>
    </lineage>
</organism>
<dbReference type="PROSITE" id="PS51294">
    <property type="entry name" value="HTH_MYB"/>
    <property type="match status" value="2"/>
</dbReference>
<reference evidence="9 10" key="1">
    <citation type="submission" date="2024-01" db="EMBL/GenBank/DDBJ databases">
        <title>A draft genome for a cacao thread blight-causing isolate of Paramarasmius palmivorus.</title>
        <authorList>
            <person name="Baruah I.K."/>
            <person name="Bukari Y."/>
            <person name="Amoako-Attah I."/>
            <person name="Meinhardt L.W."/>
            <person name="Bailey B.A."/>
            <person name="Cohen S.P."/>
        </authorList>
    </citation>
    <scope>NUCLEOTIDE SEQUENCE [LARGE SCALE GENOMIC DNA]</scope>
    <source>
        <strain evidence="9 10">GH-12</strain>
    </source>
</reference>
<sequence length="639" mass="70154">MSAPSESPGDLLTKALAANQAHQIALTQYVEKLTEELKEVDAFLARFKAAEADQVEDESLDHDIQIPGSINPKSPINPADLLKSESPFYEEAMRRQRYVNFISARPMKAKEHDALIEAVTNEFRRLKAIEHRERGLGLPDRHEPVDLNGDTQNINWSIVAEKVSDVSSVKRTPEECRVKWLGNKQPRLNHSEWKEQELAKLQEIVADRKAKGKVNWVEVAQALGTNRVPIDCMKNALERPRHNWTQESDKKLLEAVTLYGTNNWGLCALYVSEHCSPSQCQSHFTRSIDPQIKRTDWTADEDAKLLAAVATYGPSWADVCIFVPGRTNDQCRERYHAARQKVTGRKGGLWSREEDVKLLEGIKLHGTKWRQVSDHMEGTRSDSQCRTRFAKLQKAHMAGQNSSTASSSGPAVGASTAVAKPMPARAQQAGPSNAFLVIRELSNPPTPYPITSIPEPSRSTAKGKEKATPNNASEDPNPQGTPTNTQQDGPNAAKGKSNTRPKPKPVPKRKTVFEADNEPASSSASTAMAVDAESSTVQPTQERPKPKPIPKRKGPDNSSQAAAPNNTPVGDNVEDTSMDVDPASTPVPIKRKRGRPRKSETQPVAQQVSAPAPPTPISTPTAGTRQSSRLSAKRTSSAK</sequence>
<dbReference type="SUPFAM" id="SSF46689">
    <property type="entry name" value="Homeodomain-like"/>
    <property type="match status" value="3"/>
</dbReference>
<feature type="compositionally biased region" description="Polar residues" evidence="5">
    <location>
        <begin position="399"/>
        <end position="409"/>
    </location>
</feature>
<evidence type="ECO:0000256" key="4">
    <source>
        <dbReference type="ARBA" id="ARBA00023242"/>
    </source>
</evidence>
<dbReference type="PANTHER" id="PTHR46621:SF1">
    <property type="entry name" value="SNRNA-ACTIVATING PROTEIN COMPLEX SUBUNIT 4"/>
    <property type="match status" value="1"/>
</dbReference>
<evidence type="ECO:0000313" key="9">
    <source>
        <dbReference type="EMBL" id="KAK7060331.1"/>
    </source>
</evidence>
<accession>A0AAW0E900</accession>
<name>A0AAW0E900_9AGAR</name>
<evidence type="ECO:0000259" key="8">
    <source>
        <dbReference type="PROSITE" id="PS51294"/>
    </source>
</evidence>
<dbReference type="Proteomes" id="UP001383192">
    <property type="component" value="Unassembled WGS sequence"/>
</dbReference>
<keyword evidence="2" id="KW-0238">DNA-binding</keyword>
<evidence type="ECO:0000259" key="7">
    <source>
        <dbReference type="PROSITE" id="PS51293"/>
    </source>
</evidence>
<feature type="domain" description="Myb-like" evidence="6">
    <location>
        <begin position="236"/>
        <end position="288"/>
    </location>
</feature>
<evidence type="ECO:0000313" key="10">
    <source>
        <dbReference type="Proteomes" id="UP001383192"/>
    </source>
</evidence>
<evidence type="ECO:0000256" key="3">
    <source>
        <dbReference type="ARBA" id="ARBA00023163"/>
    </source>
</evidence>
<dbReference type="PROSITE" id="PS50090">
    <property type="entry name" value="MYB_LIKE"/>
    <property type="match status" value="3"/>
</dbReference>
<feature type="domain" description="SANT" evidence="7">
    <location>
        <begin position="350"/>
        <end position="397"/>
    </location>
</feature>
<dbReference type="CDD" id="cd00167">
    <property type="entry name" value="SANT"/>
    <property type="match status" value="3"/>
</dbReference>
<feature type="domain" description="Myb-like" evidence="6">
    <location>
        <begin position="342"/>
        <end position="393"/>
    </location>
</feature>
<keyword evidence="3" id="KW-0804">Transcription</keyword>
<keyword evidence="10" id="KW-1185">Reference proteome</keyword>
<dbReference type="EMBL" id="JAYKXP010000003">
    <property type="protein sequence ID" value="KAK7060331.1"/>
    <property type="molecule type" value="Genomic_DNA"/>
</dbReference>
<feature type="domain" description="HTH myb-type" evidence="8">
    <location>
        <begin position="345"/>
        <end position="397"/>
    </location>
</feature>
<dbReference type="GO" id="GO:0042796">
    <property type="term" value="P:snRNA transcription by RNA polymerase III"/>
    <property type="evidence" value="ECO:0007669"/>
    <property type="project" value="TreeGrafter"/>
</dbReference>
<feature type="domain" description="HTH myb-type" evidence="8">
    <location>
        <begin position="289"/>
        <end position="343"/>
    </location>
</feature>
<dbReference type="InterPro" id="IPR051575">
    <property type="entry name" value="Myb-like_DNA-bd"/>
</dbReference>
<protein>
    <submittedName>
        <fullName evidence="9">Uncharacterized protein</fullName>
    </submittedName>
</protein>
<keyword evidence="1" id="KW-0805">Transcription regulation</keyword>
<dbReference type="InterPro" id="IPR009057">
    <property type="entry name" value="Homeodomain-like_sf"/>
</dbReference>
<proteinExistence type="predicted"/>
<dbReference type="SMART" id="SM00717">
    <property type="entry name" value="SANT"/>
    <property type="match status" value="5"/>
</dbReference>